<dbReference type="SUPFAM" id="SSF54631">
    <property type="entry name" value="CBS-domain pair"/>
    <property type="match status" value="2"/>
</dbReference>
<name>B6SHG6_MAIZE</name>
<dbReference type="Gene3D" id="3.10.580.10">
    <property type="entry name" value="CBS-domain"/>
    <property type="match status" value="2"/>
</dbReference>
<dbReference type="SMART" id="SM00116">
    <property type="entry name" value="CBS"/>
    <property type="match status" value="3"/>
</dbReference>
<organism evidence="5">
    <name type="scientific">Zea mays</name>
    <name type="common">Maize</name>
    <dbReference type="NCBI Taxonomy" id="4577"/>
    <lineage>
        <taxon>Eukaryota</taxon>
        <taxon>Viridiplantae</taxon>
        <taxon>Streptophyta</taxon>
        <taxon>Embryophyta</taxon>
        <taxon>Tracheophyta</taxon>
        <taxon>Spermatophyta</taxon>
        <taxon>Magnoliopsida</taxon>
        <taxon>Liliopsida</taxon>
        <taxon>Poales</taxon>
        <taxon>Poaceae</taxon>
        <taxon>PACMAD clade</taxon>
        <taxon>Panicoideae</taxon>
        <taxon>Andropogonodae</taxon>
        <taxon>Andropogoneae</taxon>
        <taxon>Tripsacinae</taxon>
        <taxon>Zea</taxon>
    </lineage>
</organism>
<feature type="domain" description="CBS" evidence="4">
    <location>
        <begin position="311"/>
        <end position="372"/>
    </location>
</feature>
<dbReference type="PANTHER" id="PTHR13780">
    <property type="entry name" value="AMP-ACTIVATED PROTEIN KINASE, GAMMA REGULATORY SUBUNIT"/>
    <property type="match status" value="1"/>
</dbReference>
<dbReference type="InterPro" id="IPR046342">
    <property type="entry name" value="CBS_dom_sf"/>
</dbReference>
<protein>
    <submittedName>
        <fullName evidence="5">AKIN gamma</fullName>
    </submittedName>
</protein>
<evidence type="ECO:0000259" key="4">
    <source>
        <dbReference type="PROSITE" id="PS51371"/>
    </source>
</evidence>
<dbReference type="EMBL" id="EU952181">
    <property type="protein sequence ID" value="ACG24299.1"/>
    <property type="molecule type" value="mRNA"/>
</dbReference>
<accession>B6SHG6</accession>
<dbReference type="Pfam" id="PF00571">
    <property type="entry name" value="CBS"/>
    <property type="match status" value="1"/>
</dbReference>
<reference evidence="5" key="1">
    <citation type="journal article" date="2009" name="Plant Mol. Biol.">
        <title>Insights into corn genes derived from large-scale cDNA sequencing.</title>
        <authorList>
            <person name="Alexandrov N.N."/>
            <person name="Brover V.V."/>
            <person name="Freidin S."/>
            <person name="Troukhan M.E."/>
            <person name="Tatarinova T.V."/>
            <person name="Zhang H."/>
            <person name="Swaller T.J."/>
            <person name="Lu Y.P."/>
            <person name="Bouck J."/>
            <person name="Flavell R.B."/>
            <person name="Feldmann K.A."/>
        </authorList>
    </citation>
    <scope>NUCLEOTIDE SEQUENCE</scope>
</reference>
<keyword evidence="1" id="KW-0677">Repeat</keyword>
<dbReference type="InterPro" id="IPR000644">
    <property type="entry name" value="CBS_dom"/>
</dbReference>
<proteinExistence type="evidence at transcript level"/>
<dbReference type="ExpressionAtlas" id="B6SHG6">
    <property type="expression patterns" value="baseline and differential"/>
</dbReference>
<dbReference type="PANTHER" id="PTHR13780:SF36">
    <property type="entry name" value="CBS DOMAIN-CONTAINING PROTEIN"/>
    <property type="match status" value="1"/>
</dbReference>
<sequence>MESPRSPEAEIGHRVEDLWEVAEPQLSPSEKLNSCFEDIPVASFPRTHPSQVIEIPSDASLAETVEILSKNKILSAPIRNVEAPEDASWMDKYIGIVEFAGIAMWLLSQSDAAVNGTVGSGPGSPVSSLVSRLGSFTFRRTSSGRLETATDSESDEAASVGGSFFETLTSSEFYKNTKVGDISGSFRWAPFLALQTSDTFLTMLLLLSKYRMKSLPVVEVGGDKIENIITQSSVVHMLAECVGLSWFENWGKGVGGLPVMDTSGANAIGNISIRDVQYLLTAPKIYKEHRSITTKDFLSAVRHHLQEQREASPLLHDVITCKKDDTIKDIILKLDSEKIHRIYVVDDKGNTEGVITLRDIISKLVHEPRHYFGDFFDGVVPLPANSTV</sequence>
<dbReference type="CDD" id="cd02205">
    <property type="entry name" value="CBS_pair_SF"/>
    <property type="match status" value="1"/>
</dbReference>
<dbReference type="InterPro" id="IPR050511">
    <property type="entry name" value="AMPK_gamma/SDS23_families"/>
</dbReference>
<evidence type="ECO:0000256" key="2">
    <source>
        <dbReference type="ARBA" id="ARBA00023122"/>
    </source>
</evidence>
<dbReference type="AlphaFoldDB" id="B6SHG6"/>
<dbReference type="PROSITE" id="PS51371">
    <property type="entry name" value="CBS"/>
    <property type="match status" value="1"/>
</dbReference>
<evidence type="ECO:0000256" key="1">
    <source>
        <dbReference type="ARBA" id="ARBA00022737"/>
    </source>
</evidence>
<keyword evidence="2 3" id="KW-0129">CBS domain</keyword>
<evidence type="ECO:0000256" key="3">
    <source>
        <dbReference type="PROSITE-ProRule" id="PRU00703"/>
    </source>
</evidence>
<evidence type="ECO:0000313" key="5">
    <source>
        <dbReference type="EMBL" id="ACG24299.1"/>
    </source>
</evidence>